<evidence type="ECO:0000313" key="3">
    <source>
        <dbReference type="Proteomes" id="UP001044222"/>
    </source>
</evidence>
<organism evidence="2 3">
    <name type="scientific">Anguilla anguilla</name>
    <name type="common">European freshwater eel</name>
    <name type="synonym">Muraena anguilla</name>
    <dbReference type="NCBI Taxonomy" id="7936"/>
    <lineage>
        <taxon>Eukaryota</taxon>
        <taxon>Metazoa</taxon>
        <taxon>Chordata</taxon>
        <taxon>Craniata</taxon>
        <taxon>Vertebrata</taxon>
        <taxon>Euteleostomi</taxon>
        <taxon>Actinopterygii</taxon>
        <taxon>Neopterygii</taxon>
        <taxon>Teleostei</taxon>
        <taxon>Anguilliformes</taxon>
        <taxon>Anguillidae</taxon>
        <taxon>Anguilla</taxon>
    </lineage>
</organism>
<dbReference type="EMBL" id="JAFIRN010000015">
    <property type="protein sequence ID" value="KAG5834201.1"/>
    <property type="molecule type" value="Genomic_DNA"/>
</dbReference>
<evidence type="ECO:0000313" key="2">
    <source>
        <dbReference type="EMBL" id="KAG5834201.1"/>
    </source>
</evidence>
<feature type="region of interest" description="Disordered" evidence="1">
    <location>
        <begin position="135"/>
        <end position="177"/>
    </location>
</feature>
<feature type="compositionally biased region" description="Polar residues" evidence="1">
    <location>
        <begin position="148"/>
        <end position="157"/>
    </location>
</feature>
<dbReference type="AlphaFoldDB" id="A0A9D3LPP5"/>
<sequence length="240" mass="26391">MYRVLKGPPGPTGPSESQAVPGREAMLDIKVTRVPGGRWVGTGPGAGRDPLAHKDCQRSTCGGTPWRTGLPLGEPPSSSCCKRAGLENRDLLDQWEPQESQACLGCRGNLETEGRPGVWGTWVTQGQRVWQAGREETGKMGNLDKMGSQVSRGTQGQRDLKDSKESRPTEERKEMRASLEKRALTESRVNWERGVLKGSQVTQDRLAHLGRRASKGWRDFRALRGQRGSLGLMVTQDFLG</sequence>
<dbReference type="Proteomes" id="UP001044222">
    <property type="component" value="Chromosome 15"/>
</dbReference>
<protein>
    <submittedName>
        <fullName evidence="2">Uncharacterized protein</fullName>
    </submittedName>
</protein>
<accession>A0A9D3LPP5</accession>
<feature type="region of interest" description="Disordered" evidence="1">
    <location>
        <begin position="1"/>
        <end position="21"/>
    </location>
</feature>
<evidence type="ECO:0000256" key="1">
    <source>
        <dbReference type="SAM" id="MobiDB-lite"/>
    </source>
</evidence>
<reference evidence="2" key="1">
    <citation type="submission" date="2021-01" db="EMBL/GenBank/DDBJ databases">
        <title>A chromosome-scale assembly of European eel, Anguilla anguilla.</title>
        <authorList>
            <person name="Henkel C."/>
            <person name="Jong-Raadsen S.A."/>
            <person name="Dufour S."/>
            <person name="Weltzien F.-A."/>
            <person name="Palstra A.P."/>
            <person name="Pelster B."/>
            <person name="Spaink H.P."/>
            <person name="Van Den Thillart G.E."/>
            <person name="Jansen H."/>
            <person name="Zahm M."/>
            <person name="Klopp C."/>
            <person name="Cedric C."/>
            <person name="Louis A."/>
            <person name="Berthelot C."/>
            <person name="Parey E."/>
            <person name="Roest Crollius H."/>
            <person name="Montfort J."/>
            <person name="Robinson-Rechavi M."/>
            <person name="Bucao C."/>
            <person name="Bouchez O."/>
            <person name="Gislard M."/>
            <person name="Lluch J."/>
            <person name="Milhes M."/>
            <person name="Lampietro C."/>
            <person name="Lopez Roques C."/>
            <person name="Donnadieu C."/>
            <person name="Braasch I."/>
            <person name="Desvignes T."/>
            <person name="Postlethwait J."/>
            <person name="Bobe J."/>
            <person name="Guiguen Y."/>
            <person name="Dirks R."/>
        </authorList>
    </citation>
    <scope>NUCLEOTIDE SEQUENCE</scope>
    <source>
        <strain evidence="2">Tag_6206</strain>
        <tissue evidence="2">Liver</tissue>
    </source>
</reference>
<gene>
    <name evidence="2" type="ORF">ANANG_G00259000</name>
</gene>
<keyword evidence="3" id="KW-1185">Reference proteome</keyword>
<name>A0A9D3LPP5_ANGAN</name>
<proteinExistence type="predicted"/>
<comment type="caution">
    <text evidence="2">The sequence shown here is derived from an EMBL/GenBank/DDBJ whole genome shotgun (WGS) entry which is preliminary data.</text>
</comment>
<feature type="compositionally biased region" description="Basic and acidic residues" evidence="1">
    <location>
        <begin position="158"/>
        <end position="177"/>
    </location>
</feature>